<accession>A0A9N8W9N5</accession>
<comment type="caution">
    <text evidence="1">The sequence shown here is derived from an EMBL/GenBank/DDBJ whole genome shotgun (WGS) entry which is preliminary data.</text>
</comment>
<gene>
    <name evidence="1" type="ORF">DERYTH_LOCUS1805</name>
</gene>
<organism evidence="1 2">
    <name type="scientific">Dentiscutata erythropus</name>
    <dbReference type="NCBI Taxonomy" id="1348616"/>
    <lineage>
        <taxon>Eukaryota</taxon>
        <taxon>Fungi</taxon>
        <taxon>Fungi incertae sedis</taxon>
        <taxon>Mucoromycota</taxon>
        <taxon>Glomeromycotina</taxon>
        <taxon>Glomeromycetes</taxon>
        <taxon>Diversisporales</taxon>
        <taxon>Gigasporaceae</taxon>
        <taxon>Dentiscutata</taxon>
    </lineage>
</organism>
<dbReference type="EMBL" id="CAJVPY010000534">
    <property type="protein sequence ID" value="CAG8478521.1"/>
    <property type="molecule type" value="Genomic_DNA"/>
</dbReference>
<name>A0A9N8W9N5_9GLOM</name>
<evidence type="ECO:0000313" key="1">
    <source>
        <dbReference type="EMBL" id="CAG8478521.1"/>
    </source>
</evidence>
<sequence length="108" mass="12713">MDDQIRSNTGCDYHHNNRFEQDTHNLEEFNEFDTSKNKNVIDSHEESANIDHDDINDNTEDELDVLKLFKDKLFDTWEIAESYLDQYGKQEGFPYTNAIVLLILKIIA</sequence>
<dbReference type="AlphaFoldDB" id="A0A9N8W9N5"/>
<keyword evidence="2" id="KW-1185">Reference proteome</keyword>
<proteinExistence type="predicted"/>
<reference evidence="1" key="1">
    <citation type="submission" date="2021-06" db="EMBL/GenBank/DDBJ databases">
        <authorList>
            <person name="Kallberg Y."/>
            <person name="Tangrot J."/>
            <person name="Rosling A."/>
        </authorList>
    </citation>
    <scope>NUCLEOTIDE SEQUENCE</scope>
    <source>
        <strain evidence="1">MA453B</strain>
    </source>
</reference>
<evidence type="ECO:0000313" key="2">
    <source>
        <dbReference type="Proteomes" id="UP000789405"/>
    </source>
</evidence>
<dbReference type="Proteomes" id="UP000789405">
    <property type="component" value="Unassembled WGS sequence"/>
</dbReference>
<protein>
    <submittedName>
        <fullName evidence="1">10205_t:CDS:1</fullName>
    </submittedName>
</protein>